<evidence type="ECO:0000256" key="8">
    <source>
        <dbReference type="PIRSR" id="PIRSR602481-2"/>
    </source>
</evidence>
<name>A0A5P8W9C9_9NOSO</name>
<feature type="binding site" evidence="7">
    <location>
        <position position="124"/>
    </location>
    <ligand>
        <name>Zn(2+)</name>
        <dbReference type="ChEBI" id="CHEBI:29105"/>
    </ligand>
</feature>
<comment type="cofactor">
    <cofactor evidence="8">
        <name>Mn(2+)</name>
        <dbReference type="ChEBI" id="CHEBI:29035"/>
    </cofactor>
    <cofactor evidence="8">
        <name>Fe(2+)</name>
        <dbReference type="ChEBI" id="CHEBI:29033"/>
    </cofactor>
    <text evidence="8">Binds 1 Mn(2+) or Fe(2+) ion per subunit.</text>
</comment>
<dbReference type="PANTHER" id="PTHR33202:SF19">
    <property type="entry name" value="FERRIC UPTAKE REGULATION PROTEIN"/>
    <property type="match status" value="1"/>
</dbReference>
<evidence type="ECO:0000256" key="1">
    <source>
        <dbReference type="ARBA" id="ARBA00007957"/>
    </source>
</evidence>
<dbReference type="Pfam" id="PF01475">
    <property type="entry name" value="FUR"/>
    <property type="match status" value="1"/>
</dbReference>
<dbReference type="GO" id="GO:0003700">
    <property type="term" value="F:DNA-binding transcription factor activity"/>
    <property type="evidence" value="ECO:0007669"/>
    <property type="project" value="InterPro"/>
</dbReference>
<keyword evidence="6" id="KW-0804">Transcription</keyword>
<dbReference type="EMBL" id="CP045226">
    <property type="protein sequence ID" value="QFS49393.1"/>
    <property type="molecule type" value="Genomic_DNA"/>
</dbReference>
<dbReference type="AlphaFoldDB" id="A0A5P8W9C9"/>
<feature type="binding site" evidence="8">
    <location>
        <position position="113"/>
    </location>
    <ligand>
        <name>Fe cation</name>
        <dbReference type="ChEBI" id="CHEBI:24875"/>
    </ligand>
</feature>
<comment type="cofactor">
    <cofactor evidence="7">
        <name>Zn(2+)</name>
        <dbReference type="ChEBI" id="CHEBI:29105"/>
    </cofactor>
    <text evidence="7">Binds 1 zinc ion per subunit.</text>
</comment>
<dbReference type="RefSeq" id="WP_118165757.1">
    <property type="nucleotide sequence ID" value="NZ_CP045226.1"/>
</dbReference>
<organism evidence="9 10">
    <name type="scientific">Nostoc sphaeroides CCNUC1</name>
    <dbReference type="NCBI Taxonomy" id="2653204"/>
    <lineage>
        <taxon>Bacteria</taxon>
        <taxon>Bacillati</taxon>
        <taxon>Cyanobacteriota</taxon>
        <taxon>Cyanophyceae</taxon>
        <taxon>Nostocales</taxon>
        <taxon>Nostocaceae</taxon>
        <taxon>Nostoc</taxon>
    </lineage>
</organism>
<keyword evidence="3 7" id="KW-0862">Zinc</keyword>
<keyword evidence="5" id="KW-0238">DNA-binding</keyword>
<dbReference type="CDD" id="cd07153">
    <property type="entry name" value="Fur_like"/>
    <property type="match status" value="1"/>
</dbReference>
<dbReference type="Gene3D" id="1.10.10.10">
    <property type="entry name" value="Winged helix-like DNA-binding domain superfamily/Winged helix DNA-binding domain"/>
    <property type="match status" value="1"/>
</dbReference>
<dbReference type="Gene3D" id="3.30.1490.190">
    <property type="match status" value="1"/>
</dbReference>
<evidence type="ECO:0000256" key="4">
    <source>
        <dbReference type="ARBA" id="ARBA00023015"/>
    </source>
</evidence>
<keyword evidence="8" id="KW-0408">Iron</keyword>
<dbReference type="PANTHER" id="PTHR33202">
    <property type="entry name" value="ZINC UPTAKE REGULATION PROTEIN"/>
    <property type="match status" value="1"/>
</dbReference>
<evidence type="ECO:0000313" key="9">
    <source>
        <dbReference type="EMBL" id="QFS49393.1"/>
    </source>
</evidence>
<comment type="similarity">
    <text evidence="1">Belongs to the Fur family.</text>
</comment>
<keyword evidence="4" id="KW-0805">Transcription regulation</keyword>
<evidence type="ECO:0000313" key="10">
    <source>
        <dbReference type="Proteomes" id="UP000326678"/>
    </source>
</evidence>
<dbReference type="FunFam" id="1.10.10.10:FF:000459">
    <property type="entry name" value="Ferric uptake regulation protein"/>
    <property type="match status" value="1"/>
</dbReference>
<evidence type="ECO:0000256" key="5">
    <source>
        <dbReference type="ARBA" id="ARBA00023125"/>
    </source>
</evidence>
<protein>
    <submittedName>
        <fullName evidence="9">Fur, Fur family transcriptional regulator, ferric uptake regulator</fullName>
    </submittedName>
</protein>
<dbReference type="Proteomes" id="UP000326678">
    <property type="component" value="Chromosome Gxm1"/>
</dbReference>
<dbReference type="GO" id="GO:1900376">
    <property type="term" value="P:regulation of secondary metabolite biosynthetic process"/>
    <property type="evidence" value="ECO:0007669"/>
    <property type="project" value="TreeGrafter"/>
</dbReference>
<evidence type="ECO:0000256" key="3">
    <source>
        <dbReference type="ARBA" id="ARBA00022833"/>
    </source>
</evidence>
<dbReference type="InterPro" id="IPR043135">
    <property type="entry name" value="Fur_C"/>
</dbReference>
<sequence length="134" mass="15266">MRAIRTRSQERIYNLLKTIKKGISAQDIYVELRNTNQSMGLATVYRSLEALKLEGMVQVRNLANGEALYSLAQQDKHHLTCLQCGVSIPIHQCPVHDLENQLESSHKFKVFYHTLEFFGLCSECQVNQATGINQ</sequence>
<dbReference type="KEGG" id="nsh:GXM_06887"/>
<dbReference type="GO" id="GO:0000976">
    <property type="term" value="F:transcription cis-regulatory region binding"/>
    <property type="evidence" value="ECO:0007669"/>
    <property type="project" value="TreeGrafter"/>
</dbReference>
<evidence type="ECO:0000256" key="2">
    <source>
        <dbReference type="ARBA" id="ARBA00022491"/>
    </source>
</evidence>
<dbReference type="SUPFAM" id="SSF46785">
    <property type="entry name" value="Winged helix' DNA-binding domain"/>
    <property type="match status" value="1"/>
</dbReference>
<accession>A0A5P8W9C9</accession>
<evidence type="ECO:0000256" key="6">
    <source>
        <dbReference type="ARBA" id="ARBA00023163"/>
    </source>
</evidence>
<keyword evidence="7" id="KW-0479">Metal-binding</keyword>
<feature type="binding site" evidence="7">
    <location>
        <position position="121"/>
    </location>
    <ligand>
        <name>Zn(2+)</name>
        <dbReference type="ChEBI" id="CHEBI:29105"/>
    </ligand>
</feature>
<reference evidence="9 10" key="1">
    <citation type="submission" date="2019-10" db="EMBL/GenBank/DDBJ databases">
        <title>Genomic and transcriptomic insights into the perfect genentic adaptation of a filamentous nitrogen-fixing cyanobacterium to rice fields.</title>
        <authorList>
            <person name="Chen Z."/>
        </authorList>
    </citation>
    <scope>NUCLEOTIDE SEQUENCE [LARGE SCALE GENOMIC DNA]</scope>
    <source>
        <strain evidence="9">CCNUC1</strain>
    </source>
</reference>
<feature type="binding site" evidence="7">
    <location>
        <position position="81"/>
    </location>
    <ligand>
        <name>Zn(2+)</name>
        <dbReference type="ChEBI" id="CHEBI:29105"/>
    </ligand>
</feature>
<keyword evidence="2" id="KW-0678">Repressor</keyword>
<dbReference type="InterPro" id="IPR036388">
    <property type="entry name" value="WH-like_DNA-bd_sf"/>
</dbReference>
<proteinExistence type="inferred from homology"/>
<dbReference type="InterPro" id="IPR002481">
    <property type="entry name" value="FUR"/>
</dbReference>
<gene>
    <name evidence="9" type="ORF">GXM_06887</name>
</gene>
<feature type="binding site" evidence="7">
    <location>
        <position position="84"/>
    </location>
    <ligand>
        <name>Zn(2+)</name>
        <dbReference type="ChEBI" id="CHEBI:29105"/>
    </ligand>
</feature>
<dbReference type="GO" id="GO:0045892">
    <property type="term" value="P:negative regulation of DNA-templated transcription"/>
    <property type="evidence" value="ECO:0007669"/>
    <property type="project" value="TreeGrafter"/>
</dbReference>
<keyword evidence="10" id="KW-1185">Reference proteome</keyword>
<dbReference type="InterPro" id="IPR036390">
    <property type="entry name" value="WH_DNA-bd_sf"/>
</dbReference>
<evidence type="ECO:0000256" key="7">
    <source>
        <dbReference type="PIRSR" id="PIRSR602481-1"/>
    </source>
</evidence>
<dbReference type="GO" id="GO:0008270">
    <property type="term" value="F:zinc ion binding"/>
    <property type="evidence" value="ECO:0007669"/>
    <property type="project" value="TreeGrafter"/>
</dbReference>